<feature type="region of interest" description="Disordered" evidence="1">
    <location>
        <begin position="49"/>
        <end position="98"/>
    </location>
</feature>
<comment type="caution">
    <text evidence="2">The sequence shown here is derived from an EMBL/GenBank/DDBJ whole genome shotgun (WGS) entry which is preliminary data.</text>
</comment>
<gene>
    <name evidence="2" type="ORF">RDB_LOCUS73217</name>
</gene>
<name>A0A8H3E143_9AGAM</name>
<dbReference type="EMBL" id="CAJNJQ010001471">
    <property type="protein sequence ID" value="CAE7139813.1"/>
    <property type="molecule type" value="Genomic_DNA"/>
</dbReference>
<protein>
    <submittedName>
        <fullName evidence="2">Uncharacterized protein</fullName>
    </submittedName>
</protein>
<feature type="compositionally biased region" description="Polar residues" evidence="1">
    <location>
        <begin position="49"/>
        <end position="77"/>
    </location>
</feature>
<reference evidence="2" key="1">
    <citation type="submission" date="2021-01" db="EMBL/GenBank/DDBJ databases">
        <authorList>
            <person name="Kaushik A."/>
        </authorList>
    </citation>
    <scope>NUCLEOTIDE SEQUENCE</scope>
    <source>
        <strain evidence="2">AG5</strain>
    </source>
</reference>
<dbReference type="OrthoDB" id="510307at2759"/>
<evidence type="ECO:0000313" key="2">
    <source>
        <dbReference type="EMBL" id="CAE7139813.1"/>
    </source>
</evidence>
<feature type="region of interest" description="Disordered" evidence="1">
    <location>
        <begin position="1"/>
        <end position="20"/>
    </location>
</feature>
<dbReference type="AlphaFoldDB" id="A0A8H3E143"/>
<evidence type="ECO:0000256" key="1">
    <source>
        <dbReference type="SAM" id="MobiDB-lite"/>
    </source>
</evidence>
<proteinExistence type="predicted"/>
<dbReference type="Proteomes" id="UP000663827">
    <property type="component" value="Unassembled WGS sequence"/>
</dbReference>
<accession>A0A8H3E143</accession>
<evidence type="ECO:0000313" key="3">
    <source>
        <dbReference type="Proteomes" id="UP000663827"/>
    </source>
</evidence>
<sequence length="306" mass="32712">MGKPTEAVPGHLTPRGLAESTPNILVCGSPPVYLPEELRTQEASVGTCSLQGGNLDQQTRPEISTSVSGQTPTTFPQSSLLSGGGSNPPPENSVVLDARWSRVPVPAPTRRSGLARPPASAVFNRPTGVAPLERCYLPFRNSCLRPKPQVKVCVLCTGGPDLPVLQDASLILEGLARVPNIDPNHIIIRTSQLIDVALDKFFDPTDINEGALLILIISCHGLQGRDNNVLLQFKTQDGDTVDSRMLQNKIMALPKHCTLEVVVDTCYAEGVIPGLNRISTPDDPFTPFPMPAVALEFTPAHTPPSG</sequence>
<organism evidence="2 3">
    <name type="scientific">Rhizoctonia solani</name>
    <dbReference type="NCBI Taxonomy" id="456999"/>
    <lineage>
        <taxon>Eukaryota</taxon>
        <taxon>Fungi</taxon>
        <taxon>Dikarya</taxon>
        <taxon>Basidiomycota</taxon>
        <taxon>Agaricomycotina</taxon>
        <taxon>Agaricomycetes</taxon>
        <taxon>Cantharellales</taxon>
        <taxon>Ceratobasidiaceae</taxon>
        <taxon>Rhizoctonia</taxon>
    </lineage>
</organism>